<feature type="non-terminal residue" evidence="1">
    <location>
        <position position="1"/>
    </location>
</feature>
<dbReference type="EMBL" id="CAJVPW010010651">
    <property type="protein sequence ID" value="CAG8617788.1"/>
    <property type="molecule type" value="Genomic_DNA"/>
</dbReference>
<feature type="non-terminal residue" evidence="1">
    <location>
        <position position="202"/>
    </location>
</feature>
<keyword evidence="2" id="KW-1185">Reference proteome</keyword>
<gene>
    <name evidence="1" type="ORF">SPELUC_LOCUS7751</name>
</gene>
<protein>
    <submittedName>
        <fullName evidence="1">5775_t:CDS:1</fullName>
    </submittedName>
</protein>
<organism evidence="1 2">
    <name type="scientific">Cetraspora pellucida</name>
    <dbReference type="NCBI Taxonomy" id="1433469"/>
    <lineage>
        <taxon>Eukaryota</taxon>
        <taxon>Fungi</taxon>
        <taxon>Fungi incertae sedis</taxon>
        <taxon>Mucoromycota</taxon>
        <taxon>Glomeromycotina</taxon>
        <taxon>Glomeromycetes</taxon>
        <taxon>Diversisporales</taxon>
        <taxon>Gigasporaceae</taxon>
        <taxon>Cetraspora</taxon>
    </lineage>
</organism>
<name>A0ACA9MYN0_9GLOM</name>
<accession>A0ACA9MYN0</accession>
<evidence type="ECO:0000313" key="1">
    <source>
        <dbReference type="EMBL" id="CAG8617788.1"/>
    </source>
</evidence>
<proteinExistence type="predicted"/>
<reference evidence="1" key="1">
    <citation type="submission" date="2021-06" db="EMBL/GenBank/DDBJ databases">
        <authorList>
            <person name="Kallberg Y."/>
            <person name="Tangrot J."/>
            <person name="Rosling A."/>
        </authorList>
    </citation>
    <scope>NUCLEOTIDE SEQUENCE</scope>
    <source>
        <strain evidence="1">28 12/20/2015</strain>
    </source>
</reference>
<dbReference type="Proteomes" id="UP000789366">
    <property type="component" value="Unassembled WGS sequence"/>
</dbReference>
<evidence type="ECO:0000313" key="2">
    <source>
        <dbReference type="Proteomes" id="UP000789366"/>
    </source>
</evidence>
<comment type="caution">
    <text evidence="1">The sequence shown here is derived from an EMBL/GenBank/DDBJ whole genome shotgun (WGS) entry which is preliminary data.</text>
</comment>
<sequence length="202" mass="22456">MLAVLDSGAAVSIISKKLLDKIGLKINDEAVTIVVMAMGAKAKILEKVKGKVAEVLISNTGIKNLATLQEDGCDSEGSDTFNEFDYEEEEEIWEVEGCFLEEWPASYEENSVLYLTNIEEMLVQDNSNELKTLEEQILESINKHNLESIQQQQAQDLLMPEKDIFALGLEDLGQTNVIIHVIDTSDAASVKQGPYKIAYEEN</sequence>